<evidence type="ECO:0000313" key="2">
    <source>
        <dbReference type="Proteomes" id="UP000605992"/>
    </source>
</evidence>
<reference evidence="1" key="1">
    <citation type="submission" date="2021-01" db="EMBL/GenBank/DDBJ databases">
        <title>Whole genome shotgun sequence of Planotetraspora thailandica NBRC 104271.</title>
        <authorList>
            <person name="Komaki H."/>
            <person name="Tamura T."/>
        </authorList>
    </citation>
    <scope>NUCLEOTIDE SEQUENCE</scope>
    <source>
        <strain evidence="1">NBRC 104271</strain>
    </source>
</reference>
<sequence length="78" mass="8567">MSFRSDAASDLQPIHLWQAEVENYQVDAPRQGPFEGLRAIRAHLYLIALPAQGSRQWLGYRGVILGEKNAGHGAIVGP</sequence>
<protein>
    <submittedName>
        <fullName evidence="1">Uncharacterized protein</fullName>
    </submittedName>
</protein>
<proteinExistence type="predicted"/>
<dbReference type="AlphaFoldDB" id="A0A8J3V381"/>
<organism evidence="1 2">
    <name type="scientific">Planotetraspora thailandica</name>
    <dbReference type="NCBI Taxonomy" id="487172"/>
    <lineage>
        <taxon>Bacteria</taxon>
        <taxon>Bacillati</taxon>
        <taxon>Actinomycetota</taxon>
        <taxon>Actinomycetes</taxon>
        <taxon>Streptosporangiales</taxon>
        <taxon>Streptosporangiaceae</taxon>
        <taxon>Planotetraspora</taxon>
    </lineage>
</organism>
<dbReference type="EMBL" id="BOOR01000008">
    <property type="protein sequence ID" value="GII53234.1"/>
    <property type="molecule type" value="Genomic_DNA"/>
</dbReference>
<accession>A0A8J3V381</accession>
<name>A0A8J3V381_9ACTN</name>
<keyword evidence="2" id="KW-1185">Reference proteome</keyword>
<gene>
    <name evidence="1" type="ORF">Pth03_16230</name>
</gene>
<evidence type="ECO:0000313" key="1">
    <source>
        <dbReference type="EMBL" id="GII53234.1"/>
    </source>
</evidence>
<comment type="caution">
    <text evidence="1">The sequence shown here is derived from an EMBL/GenBank/DDBJ whole genome shotgun (WGS) entry which is preliminary data.</text>
</comment>
<dbReference type="Proteomes" id="UP000605992">
    <property type="component" value="Unassembled WGS sequence"/>
</dbReference>